<feature type="coiled-coil region" evidence="1">
    <location>
        <begin position="18"/>
        <end position="92"/>
    </location>
</feature>
<dbReference type="Proteomes" id="UP000054324">
    <property type="component" value="Unassembled WGS sequence"/>
</dbReference>
<keyword evidence="1" id="KW-0175">Coiled coil</keyword>
<dbReference type="AlphaFoldDB" id="A0A074Z1H2"/>
<dbReference type="EMBL" id="KL597017">
    <property type="protein sequence ID" value="KER20823.1"/>
    <property type="molecule type" value="Genomic_DNA"/>
</dbReference>
<dbReference type="OrthoDB" id="10427220at2759"/>
<dbReference type="CTD" id="20324865"/>
<sequence>MAETKPKLPTTGCTEKLLNEYLAEKENLEQILSKIGEEKHKALQRMEAVQRKLWLHKLELQRRNYERSLEEVTSIKKLIEDLTRQIESEQRASKDER</sequence>
<dbReference type="KEGG" id="ovi:T265_10697"/>
<proteinExistence type="predicted"/>
<gene>
    <name evidence="2" type="ORF">T265_10697</name>
</gene>
<name>A0A074Z1H2_OPIVI</name>
<reference evidence="2 3" key="1">
    <citation type="submission" date="2013-11" db="EMBL/GenBank/DDBJ databases">
        <title>Opisthorchis viverrini - life in the bile duct.</title>
        <authorList>
            <person name="Young N.D."/>
            <person name="Nagarajan N."/>
            <person name="Lin S.J."/>
            <person name="Korhonen P.K."/>
            <person name="Jex A.R."/>
            <person name="Hall R.S."/>
            <person name="Safavi-Hemami H."/>
            <person name="Kaewkong W."/>
            <person name="Bertrand D."/>
            <person name="Gao S."/>
            <person name="Seet Q."/>
            <person name="Wongkham S."/>
            <person name="Teh B.T."/>
            <person name="Wongkham C."/>
            <person name="Intapan P.M."/>
            <person name="Maleewong W."/>
            <person name="Yang X."/>
            <person name="Hu M."/>
            <person name="Wang Z."/>
            <person name="Hofmann A."/>
            <person name="Sternberg P.W."/>
            <person name="Tan P."/>
            <person name="Wang J."/>
            <person name="Gasser R.B."/>
        </authorList>
    </citation>
    <scope>NUCLEOTIDE SEQUENCE [LARGE SCALE GENOMIC DNA]</scope>
</reference>
<evidence type="ECO:0000313" key="2">
    <source>
        <dbReference type="EMBL" id="KER20823.1"/>
    </source>
</evidence>
<keyword evidence="3" id="KW-1185">Reference proteome</keyword>
<evidence type="ECO:0000256" key="1">
    <source>
        <dbReference type="SAM" id="Coils"/>
    </source>
</evidence>
<dbReference type="RefSeq" id="XP_009175418.1">
    <property type="nucleotide sequence ID" value="XM_009177154.1"/>
</dbReference>
<accession>A0A074Z1H2</accession>
<organism evidence="2 3">
    <name type="scientific">Opisthorchis viverrini</name>
    <name type="common">Southeast Asian liver fluke</name>
    <dbReference type="NCBI Taxonomy" id="6198"/>
    <lineage>
        <taxon>Eukaryota</taxon>
        <taxon>Metazoa</taxon>
        <taxon>Spiralia</taxon>
        <taxon>Lophotrochozoa</taxon>
        <taxon>Platyhelminthes</taxon>
        <taxon>Trematoda</taxon>
        <taxon>Digenea</taxon>
        <taxon>Opisthorchiida</taxon>
        <taxon>Opisthorchiata</taxon>
        <taxon>Opisthorchiidae</taxon>
        <taxon>Opisthorchis</taxon>
    </lineage>
</organism>
<dbReference type="GeneID" id="20324865"/>
<evidence type="ECO:0000313" key="3">
    <source>
        <dbReference type="Proteomes" id="UP000054324"/>
    </source>
</evidence>
<protein>
    <submittedName>
        <fullName evidence="2">Uncharacterized protein</fullName>
    </submittedName>
</protein>